<keyword evidence="3" id="KW-1185">Reference proteome</keyword>
<feature type="compositionally biased region" description="Basic and acidic residues" evidence="1">
    <location>
        <begin position="23"/>
        <end position="37"/>
    </location>
</feature>
<organism evidence="2 3">
    <name type="scientific">Penicillium salamii</name>
    <dbReference type="NCBI Taxonomy" id="1612424"/>
    <lineage>
        <taxon>Eukaryota</taxon>
        <taxon>Fungi</taxon>
        <taxon>Dikarya</taxon>
        <taxon>Ascomycota</taxon>
        <taxon>Pezizomycotina</taxon>
        <taxon>Eurotiomycetes</taxon>
        <taxon>Eurotiomycetidae</taxon>
        <taxon>Eurotiales</taxon>
        <taxon>Aspergillaceae</taxon>
        <taxon>Penicillium</taxon>
    </lineage>
</organism>
<reference evidence="2" key="1">
    <citation type="submission" date="2021-07" db="EMBL/GenBank/DDBJ databases">
        <authorList>
            <person name="Branca A.L. A."/>
        </authorList>
    </citation>
    <scope>NUCLEOTIDE SEQUENCE</scope>
</reference>
<evidence type="ECO:0000313" key="3">
    <source>
        <dbReference type="Proteomes" id="UP001152649"/>
    </source>
</evidence>
<protein>
    <submittedName>
        <fullName evidence="2">Uncharacterized protein</fullName>
    </submittedName>
</protein>
<accession>A0A9W4NNA5</accession>
<proteinExistence type="predicted"/>
<feature type="compositionally biased region" description="Polar residues" evidence="1">
    <location>
        <begin position="1"/>
        <end position="22"/>
    </location>
</feature>
<dbReference type="Proteomes" id="UP001152649">
    <property type="component" value="Unassembled WGS sequence"/>
</dbReference>
<evidence type="ECO:0000256" key="1">
    <source>
        <dbReference type="SAM" id="MobiDB-lite"/>
    </source>
</evidence>
<feature type="region of interest" description="Disordered" evidence="1">
    <location>
        <begin position="1"/>
        <end position="58"/>
    </location>
</feature>
<evidence type="ECO:0000313" key="2">
    <source>
        <dbReference type="EMBL" id="CAG8396862.1"/>
    </source>
</evidence>
<comment type="caution">
    <text evidence="2">The sequence shown here is derived from an EMBL/GenBank/DDBJ whole genome shotgun (WGS) entry which is preliminary data.</text>
</comment>
<dbReference type="AlphaFoldDB" id="A0A9W4NNA5"/>
<name>A0A9W4NNA5_9EURO</name>
<gene>
    <name evidence="2" type="ORF">PSALAMII_LOCUS7390</name>
</gene>
<dbReference type="OrthoDB" id="3200163at2759"/>
<dbReference type="EMBL" id="CAJVPG010000333">
    <property type="protein sequence ID" value="CAG8396862.1"/>
    <property type="molecule type" value="Genomic_DNA"/>
</dbReference>
<sequence>MARTKFTGSESAPASDSSIKSEATTRETHPPQADRDGPPTPSQAAISKAPGKGRINKLKGAKFPKEVLIQWTKRLTMRISPGLPVSTLQRPA</sequence>